<keyword evidence="2 3" id="KW-0040">ANK repeat</keyword>
<feature type="chain" id="PRO_5045949780" description="Ankyrin repeat protein" evidence="4">
    <location>
        <begin position="26"/>
        <end position="509"/>
    </location>
</feature>
<dbReference type="PROSITE" id="PS50088">
    <property type="entry name" value="ANK_REPEAT"/>
    <property type="match status" value="1"/>
</dbReference>
<dbReference type="Proteomes" id="UP001527925">
    <property type="component" value="Unassembled WGS sequence"/>
</dbReference>
<dbReference type="PANTHER" id="PTHR24198:SF165">
    <property type="entry name" value="ANKYRIN REPEAT-CONTAINING PROTEIN-RELATED"/>
    <property type="match status" value="1"/>
</dbReference>
<dbReference type="PROSITE" id="PS50297">
    <property type="entry name" value="ANK_REP_REGION"/>
    <property type="match status" value="1"/>
</dbReference>
<dbReference type="SMART" id="SM00248">
    <property type="entry name" value="ANK"/>
    <property type="match status" value="5"/>
</dbReference>
<evidence type="ECO:0000256" key="3">
    <source>
        <dbReference type="PROSITE-ProRule" id="PRU00023"/>
    </source>
</evidence>
<protein>
    <recommendedName>
        <fullName evidence="7">Ankyrin repeat protein</fullName>
    </recommendedName>
</protein>
<evidence type="ECO:0000256" key="2">
    <source>
        <dbReference type="ARBA" id="ARBA00023043"/>
    </source>
</evidence>
<evidence type="ECO:0000313" key="6">
    <source>
        <dbReference type="Proteomes" id="UP001527925"/>
    </source>
</evidence>
<accession>A0ABR4N0U8</accession>
<feature type="repeat" description="ANK" evidence="3">
    <location>
        <begin position="256"/>
        <end position="288"/>
    </location>
</feature>
<name>A0ABR4N0U8_9FUNG</name>
<dbReference type="EMBL" id="JADGIZ020000051">
    <property type="protein sequence ID" value="KAL2913145.1"/>
    <property type="molecule type" value="Genomic_DNA"/>
</dbReference>
<keyword evidence="1" id="KW-0677">Repeat</keyword>
<feature type="signal peptide" evidence="4">
    <location>
        <begin position="1"/>
        <end position="25"/>
    </location>
</feature>
<evidence type="ECO:0000313" key="5">
    <source>
        <dbReference type="EMBL" id="KAL2913145.1"/>
    </source>
</evidence>
<comment type="caution">
    <text evidence="5">The sequence shown here is derived from an EMBL/GenBank/DDBJ whole genome shotgun (WGS) entry which is preliminary data.</text>
</comment>
<proteinExistence type="predicted"/>
<dbReference type="SUPFAM" id="SSF48403">
    <property type="entry name" value="Ankyrin repeat"/>
    <property type="match status" value="1"/>
</dbReference>
<evidence type="ECO:0000256" key="1">
    <source>
        <dbReference type="ARBA" id="ARBA00022737"/>
    </source>
</evidence>
<sequence>MAGRATLAALPTELLLDVCTLAAQGDPLVLLRLSMVCWRLHSVLAAHSAASVWRTAAVALSTSLGSRPPTTLKAAVVGDVRVLRLLLRARAGGLAAKAHALAAAVACGRAAAVRVLVASGAPLDNTPRGGSGTLLHLAVWRRHLEVVSALLEHSVGGKTDPRPLRRRRKGRRNRPDRRMLWINAIDARGLTPLDLAMRLDYADYMDEAAVMGEMLDRGAVTTDRQRMVFAATIARRPELLRQACKGVDVNEIVRYSGDRPTHTAARGNCVDELKILIEHGADVFLPQPPAHREYLSHSLDYNRTADPPSFGSDVFDIAARSGSVDVCRLLIEHGVSYRNEPLDKISQRTDHLLEHRQLLHFELLLDAGCRLCPFGGDVFKAMELAYMGNISRKDIYRMLDLVYKMLSAGATLAKPKVKEDGGRLKCFELCDELLEPEIRDHLIELGAPFTRQQRRPCSDIWEHSRRVRCDWTSPQYDIRTWWAPSPPSWGNGANADWGDAPAGDWGDWG</sequence>
<gene>
    <name evidence="5" type="ORF">HK105_207386</name>
</gene>
<dbReference type="InterPro" id="IPR036770">
    <property type="entry name" value="Ankyrin_rpt-contain_sf"/>
</dbReference>
<keyword evidence="6" id="KW-1185">Reference proteome</keyword>
<keyword evidence="4" id="KW-0732">Signal</keyword>
<dbReference type="InterPro" id="IPR002110">
    <property type="entry name" value="Ankyrin_rpt"/>
</dbReference>
<dbReference type="Pfam" id="PF12796">
    <property type="entry name" value="Ank_2"/>
    <property type="match status" value="1"/>
</dbReference>
<reference evidence="5 6" key="1">
    <citation type="submission" date="2023-09" db="EMBL/GenBank/DDBJ databases">
        <title>Pangenome analysis of Batrachochytrium dendrobatidis and related Chytrids.</title>
        <authorList>
            <person name="Yacoub M.N."/>
            <person name="Stajich J.E."/>
            <person name="James T.Y."/>
        </authorList>
    </citation>
    <scope>NUCLEOTIDE SEQUENCE [LARGE SCALE GENOMIC DNA]</scope>
    <source>
        <strain evidence="5 6">JEL0888</strain>
    </source>
</reference>
<evidence type="ECO:0000256" key="4">
    <source>
        <dbReference type="SAM" id="SignalP"/>
    </source>
</evidence>
<evidence type="ECO:0008006" key="7">
    <source>
        <dbReference type="Google" id="ProtNLM"/>
    </source>
</evidence>
<organism evidence="5 6">
    <name type="scientific">Polyrhizophydium stewartii</name>
    <dbReference type="NCBI Taxonomy" id="2732419"/>
    <lineage>
        <taxon>Eukaryota</taxon>
        <taxon>Fungi</taxon>
        <taxon>Fungi incertae sedis</taxon>
        <taxon>Chytridiomycota</taxon>
        <taxon>Chytridiomycota incertae sedis</taxon>
        <taxon>Chytridiomycetes</taxon>
        <taxon>Rhizophydiales</taxon>
        <taxon>Rhizophydiales incertae sedis</taxon>
        <taxon>Polyrhizophydium</taxon>
    </lineage>
</organism>
<dbReference type="Gene3D" id="1.25.40.20">
    <property type="entry name" value="Ankyrin repeat-containing domain"/>
    <property type="match status" value="2"/>
</dbReference>
<dbReference type="Pfam" id="PF13637">
    <property type="entry name" value="Ank_4"/>
    <property type="match status" value="1"/>
</dbReference>
<dbReference type="PANTHER" id="PTHR24198">
    <property type="entry name" value="ANKYRIN REPEAT AND PROTEIN KINASE DOMAIN-CONTAINING PROTEIN"/>
    <property type="match status" value="1"/>
</dbReference>